<dbReference type="CDD" id="cd04488">
    <property type="entry name" value="RecG_wedge_OBF"/>
    <property type="match status" value="1"/>
</dbReference>
<dbReference type="Pfam" id="PF00271">
    <property type="entry name" value="Helicase_C"/>
    <property type="match status" value="1"/>
</dbReference>
<dbReference type="GO" id="GO:0006281">
    <property type="term" value="P:DNA repair"/>
    <property type="evidence" value="ECO:0007669"/>
    <property type="project" value="UniProtKB-KW"/>
</dbReference>
<dbReference type="EMBL" id="MWBO01000029">
    <property type="protein sequence ID" value="OQA52553.1"/>
    <property type="molecule type" value="Genomic_DNA"/>
</dbReference>
<evidence type="ECO:0000256" key="6">
    <source>
        <dbReference type="ARBA" id="ARBA00023125"/>
    </source>
</evidence>
<dbReference type="PROSITE" id="PS51192">
    <property type="entry name" value="HELICASE_ATP_BIND_1"/>
    <property type="match status" value="1"/>
</dbReference>
<dbReference type="Proteomes" id="UP000485367">
    <property type="component" value="Unassembled WGS sequence"/>
</dbReference>
<keyword evidence="2" id="KW-0227">DNA damage</keyword>
<gene>
    <name evidence="10" type="primary">recG</name>
    <name evidence="10" type="ORF">BWY43_00475</name>
</gene>
<dbReference type="GO" id="GO:0003677">
    <property type="term" value="F:DNA binding"/>
    <property type="evidence" value="ECO:0007669"/>
    <property type="project" value="UniProtKB-KW"/>
</dbReference>
<dbReference type="SUPFAM" id="SSF52540">
    <property type="entry name" value="P-loop containing nucleoside triphosphate hydrolases"/>
    <property type="match status" value="2"/>
</dbReference>
<dbReference type="InterPro" id="IPR014001">
    <property type="entry name" value="Helicase_ATP-bd"/>
</dbReference>
<evidence type="ECO:0000256" key="3">
    <source>
        <dbReference type="ARBA" id="ARBA00022801"/>
    </source>
</evidence>
<evidence type="ECO:0000259" key="8">
    <source>
        <dbReference type="PROSITE" id="PS51192"/>
    </source>
</evidence>
<evidence type="ECO:0000256" key="5">
    <source>
        <dbReference type="ARBA" id="ARBA00022840"/>
    </source>
</evidence>
<keyword evidence="4 10" id="KW-0347">Helicase</keyword>
<keyword evidence="6" id="KW-0238">DNA-binding</keyword>
<evidence type="ECO:0000259" key="9">
    <source>
        <dbReference type="PROSITE" id="PS51194"/>
    </source>
</evidence>
<dbReference type="GO" id="GO:0005524">
    <property type="term" value="F:ATP binding"/>
    <property type="evidence" value="ECO:0007669"/>
    <property type="project" value="UniProtKB-KW"/>
</dbReference>
<proteinExistence type="predicted"/>
<evidence type="ECO:0000313" key="10">
    <source>
        <dbReference type="EMBL" id="OQA52553.1"/>
    </source>
</evidence>
<dbReference type="InterPro" id="IPR011545">
    <property type="entry name" value="DEAD/DEAH_box_helicase_dom"/>
</dbReference>
<dbReference type="Gene3D" id="3.40.50.300">
    <property type="entry name" value="P-loop containing nucleotide triphosphate hydrolases"/>
    <property type="match status" value="2"/>
</dbReference>
<dbReference type="GO" id="GO:0003678">
    <property type="term" value="F:DNA helicase activity"/>
    <property type="evidence" value="ECO:0007669"/>
    <property type="project" value="UniProtKB-EC"/>
</dbReference>
<name>A0A1V5SE94_9BACT</name>
<dbReference type="EC" id="3.6.4.12" evidence="10"/>
<dbReference type="InterPro" id="IPR033454">
    <property type="entry name" value="RecG_wedge"/>
</dbReference>
<dbReference type="SMART" id="SM00490">
    <property type="entry name" value="HELICc"/>
    <property type="match status" value="1"/>
</dbReference>
<feature type="domain" description="Helicase ATP-binding" evidence="8">
    <location>
        <begin position="270"/>
        <end position="420"/>
    </location>
</feature>
<dbReference type="InterPro" id="IPR047112">
    <property type="entry name" value="RecG/Mfd"/>
</dbReference>
<dbReference type="Gene3D" id="2.40.50.140">
    <property type="entry name" value="Nucleic acid-binding proteins"/>
    <property type="match status" value="1"/>
</dbReference>
<protein>
    <submittedName>
        <fullName evidence="10">ATP-dependent DNA helicase RecG</fullName>
        <ecNumber evidence="10">3.6.4.12</ecNumber>
    </submittedName>
</protein>
<dbReference type="Pfam" id="PF00270">
    <property type="entry name" value="DEAD"/>
    <property type="match status" value="1"/>
</dbReference>
<reference evidence="10" key="1">
    <citation type="submission" date="2017-02" db="EMBL/GenBank/DDBJ databases">
        <title>Delving into the versatile metabolic prowess of the omnipresent phylum Bacteroidetes.</title>
        <authorList>
            <person name="Nobu M.K."/>
            <person name="Mei R."/>
            <person name="Narihiro T."/>
            <person name="Kuroda K."/>
            <person name="Liu W.-T."/>
        </authorList>
    </citation>
    <scope>NUCLEOTIDE SEQUENCE</scope>
    <source>
        <strain evidence="10">ADurb.Bin280</strain>
    </source>
</reference>
<keyword evidence="1" id="KW-0547">Nucleotide-binding</keyword>
<dbReference type="GO" id="GO:0016787">
    <property type="term" value="F:hydrolase activity"/>
    <property type="evidence" value="ECO:0007669"/>
    <property type="project" value="UniProtKB-KW"/>
</dbReference>
<dbReference type="SUPFAM" id="SSF50249">
    <property type="entry name" value="Nucleic acid-binding proteins"/>
    <property type="match status" value="1"/>
</dbReference>
<dbReference type="SMART" id="SM00487">
    <property type="entry name" value="DEXDc"/>
    <property type="match status" value="1"/>
</dbReference>
<keyword evidence="7" id="KW-0234">DNA repair</keyword>
<evidence type="ECO:0000256" key="7">
    <source>
        <dbReference type="ARBA" id="ARBA00023204"/>
    </source>
</evidence>
<sequence>MYIKDPVSKLPSIGQGRSQKYNKLNIFTVEDLLKFRPRTYLDLRNCEKIGEALGKPKGEKVAIWAKVLKTSVSRTKNKGIFVVHALLEDESSQINAIWFNQRYLKSFLKIGQEYLFYGQVAFDFSSRKKILSTPKILPQKDLYIIYPQTSGLSSRQISSSVKTAMQLGYRLEEHIPEFVLQGLNLLESDEAAKKMHFPNSDHDFNDAIYRFEFESLFEFICQNIISNQKEKKRRAKNISFRQDELKEVVGKIKFQLTDDQNKAIEEILKDMSLESPMNRILQGDVGSGKTIVALIASLFAIKNGYQVVYLAPTEILSDQHFKTAKNFFQDYGFSVELVTKSTSQENLHSDFIVGTHALLNRSLNFKKIGLVVIDEQHRFGVNQRAALIERSDAHLLSLSATPIPRTIAHSLFGNLSISKILTKPVGRKKIKTYVVPESKKNDTYLFVDKLIAQGQQVFVICPLIESQYDSDNLFDFDEIKSIERVMSDLERSCLGLRSIASLNGKMKQKDKEEIMKKFTAGEIDVLVSTSVVEVGIDVPGATVLIVEGADRFGLSQLHQFRGRVGRNNLQSYCFLFAQNLSNENTLNRLKAFVSTDDGFKLAMADLKFRGAGNLFGMEQSGFGGVDPRWLDDQKWLEKVATLAQKSVEKIDKYPLLDKKLKQQILTTHLE</sequence>
<evidence type="ECO:0000256" key="2">
    <source>
        <dbReference type="ARBA" id="ARBA00022763"/>
    </source>
</evidence>
<dbReference type="AlphaFoldDB" id="A0A1V5SE94"/>
<dbReference type="InterPro" id="IPR012340">
    <property type="entry name" value="NA-bd_OB-fold"/>
</dbReference>
<dbReference type="InterPro" id="IPR001650">
    <property type="entry name" value="Helicase_C-like"/>
</dbReference>
<evidence type="ECO:0000256" key="1">
    <source>
        <dbReference type="ARBA" id="ARBA00022741"/>
    </source>
</evidence>
<dbReference type="PROSITE" id="PS51194">
    <property type="entry name" value="HELICASE_CTER"/>
    <property type="match status" value="1"/>
</dbReference>
<dbReference type="Pfam" id="PF17191">
    <property type="entry name" value="RecG_wedge"/>
    <property type="match status" value="1"/>
</dbReference>
<keyword evidence="3 10" id="KW-0378">Hydrolase</keyword>
<dbReference type="InterPro" id="IPR027417">
    <property type="entry name" value="P-loop_NTPase"/>
</dbReference>
<organism evidence="10">
    <name type="scientific">candidate division WS2 bacterium ADurb.Bin280</name>
    <dbReference type="NCBI Taxonomy" id="1852829"/>
    <lineage>
        <taxon>Bacteria</taxon>
        <taxon>candidate division WS2</taxon>
    </lineage>
</organism>
<evidence type="ECO:0000256" key="4">
    <source>
        <dbReference type="ARBA" id="ARBA00022806"/>
    </source>
</evidence>
<accession>A0A1V5SE94</accession>
<comment type="caution">
    <text evidence="10">The sequence shown here is derived from an EMBL/GenBank/DDBJ whole genome shotgun (WGS) entry which is preliminary data.</text>
</comment>
<keyword evidence="5" id="KW-0067">ATP-binding</keyword>
<feature type="domain" description="Helicase C-terminal" evidence="9">
    <location>
        <begin position="453"/>
        <end position="607"/>
    </location>
</feature>
<dbReference type="PANTHER" id="PTHR47964:SF1">
    <property type="entry name" value="ATP-DEPENDENT DNA HELICASE HOMOLOG RECG, CHLOROPLASTIC"/>
    <property type="match status" value="1"/>
</dbReference>
<dbReference type="PANTHER" id="PTHR47964">
    <property type="entry name" value="ATP-DEPENDENT DNA HELICASE HOMOLOG RECG, CHLOROPLASTIC"/>
    <property type="match status" value="1"/>
</dbReference>